<protein>
    <submittedName>
        <fullName evidence="1">Uncharacterized protein</fullName>
    </submittedName>
</protein>
<dbReference type="EMBL" id="FNDW01000008">
    <property type="protein sequence ID" value="SDI48691.1"/>
    <property type="molecule type" value="Genomic_DNA"/>
</dbReference>
<name>A0A1G8KZ78_9FLAO</name>
<dbReference type="Proteomes" id="UP000198869">
    <property type="component" value="Unassembled WGS sequence"/>
</dbReference>
<evidence type="ECO:0000313" key="1">
    <source>
        <dbReference type="EMBL" id="SDI48691.1"/>
    </source>
</evidence>
<organism evidence="1 2">
    <name type="scientific">Chryseobacterium taeanense</name>
    <dbReference type="NCBI Taxonomy" id="311334"/>
    <lineage>
        <taxon>Bacteria</taxon>
        <taxon>Pseudomonadati</taxon>
        <taxon>Bacteroidota</taxon>
        <taxon>Flavobacteriia</taxon>
        <taxon>Flavobacteriales</taxon>
        <taxon>Weeksellaceae</taxon>
        <taxon>Chryseobacterium group</taxon>
        <taxon>Chryseobacterium</taxon>
    </lineage>
</organism>
<gene>
    <name evidence="1" type="ORF">SAMN05421846_108127</name>
</gene>
<dbReference type="STRING" id="311334.SAMN05421846_108127"/>
<reference evidence="2" key="1">
    <citation type="submission" date="2016-10" db="EMBL/GenBank/DDBJ databases">
        <authorList>
            <person name="Varghese N."/>
            <person name="Submissions S."/>
        </authorList>
    </citation>
    <scope>NUCLEOTIDE SEQUENCE [LARGE SCALE GENOMIC DNA]</scope>
    <source>
        <strain evidence="2">DSM 17071</strain>
    </source>
</reference>
<dbReference type="AlphaFoldDB" id="A0A1G8KZ78"/>
<keyword evidence="2" id="KW-1185">Reference proteome</keyword>
<sequence length="82" mass="9408">MAVSAAISIFKPFNIYKMSIIKPLEIPKIKALGFNVRNAANSYRFFLEKKAKYHSVAGNFPNVDIDKISYQEYSEAINLKYQ</sequence>
<accession>A0A1G8KZ78</accession>
<proteinExistence type="predicted"/>
<evidence type="ECO:0000313" key="2">
    <source>
        <dbReference type="Proteomes" id="UP000198869"/>
    </source>
</evidence>